<comment type="caution">
    <text evidence="2">The sequence shown here is derived from an EMBL/GenBank/DDBJ whole genome shotgun (WGS) entry which is preliminary data.</text>
</comment>
<name>A0A8X7V8E2_BRACI</name>
<sequence length="77" mass="8134">MRNGASGCCAAGDTSRRYDVGVVRFHENLGHSFSAVSGQFSMDQNLLSRQNHPSDRSPSPEPPTLSAQSPAPPCSSS</sequence>
<proteinExistence type="predicted"/>
<protein>
    <submittedName>
        <fullName evidence="2">Uncharacterized protein</fullName>
    </submittedName>
</protein>
<reference evidence="2 3" key="1">
    <citation type="submission" date="2020-02" db="EMBL/GenBank/DDBJ databases">
        <authorList>
            <person name="Ma Q."/>
            <person name="Huang Y."/>
            <person name="Song X."/>
            <person name="Pei D."/>
        </authorList>
    </citation>
    <scope>NUCLEOTIDE SEQUENCE [LARGE SCALE GENOMIC DNA]</scope>
    <source>
        <strain evidence="2">Sxm20200214</strain>
        <tissue evidence="2">Leaf</tissue>
    </source>
</reference>
<evidence type="ECO:0000313" key="2">
    <source>
        <dbReference type="EMBL" id="KAG2305897.1"/>
    </source>
</evidence>
<dbReference type="EMBL" id="JAAMPC010000006">
    <property type="protein sequence ID" value="KAG2305897.1"/>
    <property type="molecule type" value="Genomic_DNA"/>
</dbReference>
<feature type="region of interest" description="Disordered" evidence="1">
    <location>
        <begin position="42"/>
        <end position="77"/>
    </location>
</feature>
<evidence type="ECO:0000313" key="3">
    <source>
        <dbReference type="Proteomes" id="UP000886595"/>
    </source>
</evidence>
<dbReference type="Proteomes" id="UP000886595">
    <property type="component" value="Unassembled WGS sequence"/>
</dbReference>
<evidence type="ECO:0000256" key="1">
    <source>
        <dbReference type="SAM" id="MobiDB-lite"/>
    </source>
</evidence>
<dbReference type="AlphaFoldDB" id="A0A8X7V8E2"/>
<organism evidence="2 3">
    <name type="scientific">Brassica carinata</name>
    <name type="common">Ethiopian mustard</name>
    <name type="synonym">Abyssinian cabbage</name>
    <dbReference type="NCBI Taxonomy" id="52824"/>
    <lineage>
        <taxon>Eukaryota</taxon>
        <taxon>Viridiplantae</taxon>
        <taxon>Streptophyta</taxon>
        <taxon>Embryophyta</taxon>
        <taxon>Tracheophyta</taxon>
        <taxon>Spermatophyta</taxon>
        <taxon>Magnoliopsida</taxon>
        <taxon>eudicotyledons</taxon>
        <taxon>Gunneridae</taxon>
        <taxon>Pentapetalae</taxon>
        <taxon>rosids</taxon>
        <taxon>malvids</taxon>
        <taxon>Brassicales</taxon>
        <taxon>Brassicaceae</taxon>
        <taxon>Brassiceae</taxon>
        <taxon>Brassica</taxon>
    </lineage>
</organism>
<feature type="compositionally biased region" description="Polar residues" evidence="1">
    <location>
        <begin position="42"/>
        <end position="51"/>
    </location>
</feature>
<keyword evidence="3" id="KW-1185">Reference proteome</keyword>
<gene>
    <name evidence="2" type="ORF">Bca52824_025645</name>
</gene>
<accession>A0A8X7V8E2</accession>